<dbReference type="AlphaFoldDB" id="A0A2H0NGG5"/>
<dbReference type="EMBL" id="PCWS01000124">
    <property type="protein sequence ID" value="PIR07977.1"/>
    <property type="molecule type" value="Genomic_DNA"/>
</dbReference>
<dbReference type="Pfam" id="PF13692">
    <property type="entry name" value="Glyco_trans_1_4"/>
    <property type="match status" value="1"/>
</dbReference>
<dbReference type="SUPFAM" id="SSF53756">
    <property type="entry name" value="UDP-Glycosyltransferase/glycogen phosphorylase"/>
    <property type="match status" value="1"/>
</dbReference>
<dbReference type="Proteomes" id="UP000230707">
    <property type="component" value="Unassembled WGS sequence"/>
</dbReference>
<feature type="transmembrane region" description="Helical" evidence="1">
    <location>
        <begin position="160"/>
        <end position="183"/>
    </location>
</feature>
<name>A0A2H0NGG5_9BACT</name>
<keyword evidence="1" id="KW-0472">Membrane</keyword>
<gene>
    <name evidence="2" type="ORF">COV53_05460</name>
</gene>
<organism evidence="2 3">
    <name type="scientific">Candidatus Gottesmanbacteria bacterium CG11_big_fil_rev_8_21_14_0_20_37_11</name>
    <dbReference type="NCBI Taxonomy" id="1974575"/>
    <lineage>
        <taxon>Bacteria</taxon>
        <taxon>Candidatus Gottesmaniibacteriota</taxon>
    </lineage>
</organism>
<proteinExistence type="predicted"/>
<keyword evidence="1" id="KW-1133">Transmembrane helix</keyword>
<dbReference type="Gene3D" id="3.40.50.2000">
    <property type="entry name" value="Glycogen Phosphorylase B"/>
    <property type="match status" value="2"/>
</dbReference>
<evidence type="ECO:0000313" key="3">
    <source>
        <dbReference type="Proteomes" id="UP000230707"/>
    </source>
</evidence>
<comment type="caution">
    <text evidence="2">The sequence shown here is derived from an EMBL/GenBank/DDBJ whole genome shotgun (WGS) entry which is preliminary data.</text>
</comment>
<evidence type="ECO:0008006" key="4">
    <source>
        <dbReference type="Google" id="ProtNLM"/>
    </source>
</evidence>
<evidence type="ECO:0000256" key="1">
    <source>
        <dbReference type="SAM" id="Phobius"/>
    </source>
</evidence>
<reference evidence="2 3" key="1">
    <citation type="submission" date="2017-09" db="EMBL/GenBank/DDBJ databases">
        <title>Depth-based differentiation of microbial function through sediment-hosted aquifers and enrichment of novel symbionts in the deep terrestrial subsurface.</title>
        <authorList>
            <person name="Probst A.J."/>
            <person name="Ladd B."/>
            <person name="Jarett J.K."/>
            <person name="Geller-Mcgrath D.E."/>
            <person name="Sieber C.M."/>
            <person name="Emerson J.B."/>
            <person name="Anantharaman K."/>
            <person name="Thomas B.C."/>
            <person name="Malmstrom R."/>
            <person name="Stieglmeier M."/>
            <person name="Klingl A."/>
            <person name="Woyke T."/>
            <person name="Ryan C.M."/>
            <person name="Banfield J.F."/>
        </authorList>
    </citation>
    <scope>NUCLEOTIDE SEQUENCE [LARGE SCALE GENOMIC DNA]</scope>
    <source>
        <strain evidence="2">CG11_big_fil_rev_8_21_14_0_20_37_11</strain>
    </source>
</reference>
<evidence type="ECO:0000313" key="2">
    <source>
        <dbReference type="EMBL" id="PIR07977.1"/>
    </source>
</evidence>
<keyword evidence="1" id="KW-0812">Transmembrane</keyword>
<sequence length="438" mass="49483">MKKLIQQYNHQDNLIVISLYPKRGEIYSAGISGVASYAKNVAKNMNRKVVVLADILGKKELYEEENVLVYRCFKGNTPFMWITLVKTLLQFPSIKNILIQLDFAVYGGIRTTACVLPFLAVLKILGYKTSVTMHHVVLDVFKLKGHVGLGDGILDTLKGFVYNVIFHLFYFFLGLLAKQIIVLEEVLKNKLSRLTSENKIITISHGVDDKLQSISKDIARKRLGIGKREYAVLFFGFINWFKGADCFVDSYKTTGKFLGRKARFILAGGKSPTMKDKPFYQKFYKEVTDNIKTSKRIEMTGYVPQNKIASYFSACDLVVLPYRHLMTASGVLSLVFSYRKPFIVSENLGEMFQSPDLSEAMKYAGLKTSDLVFKLDRKSCLSVTENVLADGLKPKMVKMAEIVRDKRSYSNIALLYEKALFAPVLTISKKVALSYAKG</sequence>
<accession>A0A2H0NGG5</accession>
<protein>
    <recommendedName>
        <fullName evidence="4">Glycosyl transferase family 1 domain-containing protein</fullName>
    </recommendedName>
</protein>